<sequence length="108" mass="11151">MSACKPLAPTSSAAFAVAFRARQLTPALEALLGKAMKRQAAAEGHAPKQMRRAPKPAEYGRKVSPAAVVATQMIASGETDRAVIIAATGLSDIHVSRLIAAQRSGDAA</sequence>
<dbReference type="KEGG" id="pars:DRW48_10405"/>
<dbReference type="AlphaFoldDB" id="A0A344PKZ1"/>
<dbReference type="RefSeq" id="WP_114076365.1">
    <property type="nucleotide sequence ID" value="NZ_CP030918.1"/>
</dbReference>
<dbReference type="EMBL" id="CP030918">
    <property type="protein sequence ID" value="AXC50046.1"/>
    <property type="molecule type" value="Genomic_DNA"/>
</dbReference>
<proteinExistence type="predicted"/>
<organism evidence="2 3">
    <name type="scientific">Paracoccus suum</name>
    <dbReference type="NCBI Taxonomy" id="2259340"/>
    <lineage>
        <taxon>Bacteria</taxon>
        <taxon>Pseudomonadati</taxon>
        <taxon>Pseudomonadota</taxon>
        <taxon>Alphaproteobacteria</taxon>
        <taxon>Rhodobacterales</taxon>
        <taxon>Paracoccaceae</taxon>
        <taxon>Paracoccus</taxon>
    </lineage>
</organism>
<evidence type="ECO:0000313" key="3">
    <source>
        <dbReference type="Proteomes" id="UP000252023"/>
    </source>
</evidence>
<protein>
    <submittedName>
        <fullName evidence="2">Uncharacterized protein</fullName>
    </submittedName>
</protein>
<feature type="region of interest" description="Disordered" evidence="1">
    <location>
        <begin position="39"/>
        <end position="61"/>
    </location>
</feature>
<reference evidence="3" key="1">
    <citation type="submission" date="2018-07" db="EMBL/GenBank/DDBJ databases">
        <title>Genome sequencing of Paracoccus sp. SC2-6.</title>
        <authorList>
            <person name="Heo J."/>
            <person name="Kim S.-J."/>
            <person name="Kwon S.-W."/>
        </authorList>
    </citation>
    <scope>NUCLEOTIDE SEQUENCE [LARGE SCALE GENOMIC DNA]</scope>
    <source>
        <strain evidence="3">SC2-6</strain>
    </source>
</reference>
<dbReference type="Proteomes" id="UP000252023">
    <property type="component" value="Chromosome"/>
</dbReference>
<accession>A0A344PKZ1</accession>
<gene>
    <name evidence="2" type="ORF">DRW48_10405</name>
</gene>
<evidence type="ECO:0000313" key="2">
    <source>
        <dbReference type="EMBL" id="AXC50046.1"/>
    </source>
</evidence>
<name>A0A344PKZ1_9RHOB</name>
<evidence type="ECO:0000256" key="1">
    <source>
        <dbReference type="SAM" id="MobiDB-lite"/>
    </source>
</evidence>
<keyword evidence="3" id="KW-1185">Reference proteome</keyword>